<dbReference type="EMBL" id="BAAAQM010000016">
    <property type="protein sequence ID" value="GAA1971027.1"/>
    <property type="molecule type" value="Genomic_DNA"/>
</dbReference>
<proteinExistence type="inferred from homology"/>
<feature type="domain" description="Nucleotidyl transferase" evidence="2">
    <location>
        <begin position="4"/>
        <end position="236"/>
    </location>
</feature>
<gene>
    <name evidence="4" type="ORF">GCM10009838_32880</name>
</gene>
<dbReference type="InterPro" id="IPR050486">
    <property type="entry name" value="Mannose-1P_guanyltransferase"/>
</dbReference>
<comment type="similarity">
    <text evidence="1">Belongs to the transferase hexapeptide repeat family.</text>
</comment>
<feature type="domain" description="Mannose-1-phosphate guanyltransferase C-terminal" evidence="3">
    <location>
        <begin position="257"/>
        <end position="359"/>
    </location>
</feature>
<name>A0ABN2RL85_9ACTN</name>
<dbReference type="SUPFAM" id="SSF53448">
    <property type="entry name" value="Nucleotide-diphospho-sugar transferases"/>
    <property type="match status" value="1"/>
</dbReference>
<comment type="caution">
    <text evidence="4">The sequence shown here is derived from an EMBL/GenBank/DDBJ whole genome shotgun (WGS) entry which is preliminary data.</text>
</comment>
<dbReference type="Proteomes" id="UP001499854">
    <property type="component" value="Unassembled WGS sequence"/>
</dbReference>
<evidence type="ECO:0000259" key="3">
    <source>
        <dbReference type="Pfam" id="PF25087"/>
    </source>
</evidence>
<keyword evidence="5" id="KW-1185">Reference proteome</keyword>
<dbReference type="CDD" id="cd04181">
    <property type="entry name" value="NTP_transferase"/>
    <property type="match status" value="1"/>
</dbReference>
<dbReference type="InterPro" id="IPR029044">
    <property type="entry name" value="Nucleotide-diphossugar_trans"/>
</dbReference>
<reference evidence="4 5" key="1">
    <citation type="journal article" date="2019" name="Int. J. Syst. Evol. Microbiol.">
        <title>The Global Catalogue of Microorganisms (GCM) 10K type strain sequencing project: providing services to taxonomists for standard genome sequencing and annotation.</title>
        <authorList>
            <consortium name="The Broad Institute Genomics Platform"/>
            <consortium name="The Broad Institute Genome Sequencing Center for Infectious Disease"/>
            <person name="Wu L."/>
            <person name="Ma J."/>
        </authorList>
    </citation>
    <scope>NUCLEOTIDE SEQUENCE [LARGE SCALE GENOMIC DNA]</scope>
    <source>
        <strain evidence="4 5">JCM 16013</strain>
    </source>
</reference>
<evidence type="ECO:0000256" key="1">
    <source>
        <dbReference type="ARBA" id="ARBA00007274"/>
    </source>
</evidence>
<sequence>MTEAILLVGGKGTRLRPLTVNTPKPMLPVAGVPFLTHQLMRARAAGVHRVVFATAYKAEVFEEYFGDGSDLGLELEYVTEDVPLDTAGAIRNVAGKLTSAPDEPVLAFNGDILSGVDVRALVEAHTARGADVTLHLSRVTDPRPFGLVPTDGDGWVTAFLEKPQRPEDIVTDQINAGCYVFQRWRIDEIPFGRRVSVERETFPGLLASGAKVLGVVEQSYWLDLGTPAAFAKGSADLVMGRVTSPAVPGPDRREYPEALVLAGAEIAEDAVVDAGTTVGSGAVVGAGARVGASVLDAGSVIGPGARVTDSIVGVGARIGAGTVLDGVVVGDGALVGAENELLAGTRVWCGAVIPDKAVRFSSDE</sequence>
<dbReference type="Pfam" id="PF25087">
    <property type="entry name" value="GMPPB_C"/>
    <property type="match status" value="1"/>
</dbReference>
<evidence type="ECO:0000259" key="2">
    <source>
        <dbReference type="Pfam" id="PF00483"/>
    </source>
</evidence>
<accession>A0ABN2RL85</accession>
<dbReference type="Pfam" id="PF00483">
    <property type="entry name" value="NTP_transferase"/>
    <property type="match status" value="1"/>
</dbReference>
<protein>
    <submittedName>
        <fullName evidence="4">NDP-sugar synthase</fullName>
    </submittedName>
</protein>
<dbReference type="Gene3D" id="3.90.550.10">
    <property type="entry name" value="Spore Coat Polysaccharide Biosynthesis Protein SpsA, Chain A"/>
    <property type="match status" value="1"/>
</dbReference>
<dbReference type="RefSeq" id="WP_344657892.1">
    <property type="nucleotide sequence ID" value="NZ_BAAAQM010000016.1"/>
</dbReference>
<dbReference type="InterPro" id="IPR056729">
    <property type="entry name" value="GMPPB_C"/>
</dbReference>
<dbReference type="InterPro" id="IPR005835">
    <property type="entry name" value="NTP_transferase_dom"/>
</dbReference>
<evidence type="ECO:0000313" key="4">
    <source>
        <dbReference type="EMBL" id="GAA1971027.1"/>
    </source>
</evidence>
<dbReference type="PANTHER" id="PTHR22572">
    <property type="entry name" value="SUGAR-1-PHOSPHATE GUANYL TRANSFERASE"/>
    <property type="match status" value="1"/>
</dbReference>
<evidence type="ECO:0000313" key="5">
    <source>
        <dbReference type="Proteomes" id="UP001499854"/>
    </source>
</evidence>
<dbReference type="Gene3D" id="2.160.10.10">
    <property type="entry name" value="Hexapeptide repeat proteins"/>
    <property type="match status" value="1"/>
</dbReference>
<organism evidence="4 5">
    <name type="scientific">Catenulispora subtropica</name>
    <dbReference type="NCBI Taxonomy" id="450798"/>
    <lineage>
        <taxon>Bacteria</taxon>
        <taxon>Bacillati</taxon>
        <taxon>Actinomycetota</taxon>
        <taxon>Actinomycetes</taxon>
        <taxon>Catenulisporales</taxon>
        <taxon>Catenulisporaceae</taxon>
        <taxon>Catenulispora</taxon>
    </lineage>
</organism>